<dbReference type="SMART" id="SM00249">
    <property type="entry name" value="PHD"/>
    <property type="match status" value="3"/>
</dbReference>
<evidence type="ECO:0000256" key="1">
    <source>
        <dbReference type="ARBA" id="ARBA00022723"/>
    </source>
</evidence>
<keyword evidence="3" id="KW-0863">Zinc-finger</keyword>
<evidence type="ECO:0000256" key="3">
    <source>
        <dbReference type="ARBA" id="ARBA00022771"/>
    </source>
</evidence>
<organism evidence="6 7">
    <name type="scientific">Arabidopsis thaliana</name>
    <name type="common">Mouse-ear cress</name>
    <dbReference type="NCBI Taxonomy" id="3702"/>
    <lineage>
        <taxon>Eukaryota</taxon>
        <taxon>Viridiplantae</taxon>
        <taxon>Streptophyta</taxon>
        <taxon>Embryophyta</taxon>
        <taxon>Tracheophyta</taxon>
        <taxon>Spermatophyta</taxon>
        <taxon>Magnoliopsida</taxon>
        <taxon>eudicotyledons</taxon>
        <taxon>Gunneridae</taxon>
        <taxon>Pentapetalae</taxon>
        <taxon>rosids</taxon>
        <taxon>malvids</taxon>
        <taxon>Brassicales</taxon>
        <taxon>Brassicaceae</taxon>
        <taxon>Camelineae</taxon>
        <taxon>Arabidopsis</taxon>
    </lineage>
</organism>
<feature type="domain" description="Zinc finger PHD-type" evidence="5">
    <location>
        <begin position="653"/>
        <end position="721"/>
    </location>
</feature>
<dbReference type="Pfam" id="PF03107">
    <property type="entry name" value="C1_2"/>
    <property type="match status" value="7"/>
</dbReference>
<sequence>MDSEVEENVISVITDTTFLISTNLKVDPRVISLFSQLFYDWRSVYMEIKSLYPKMEFHLLLRQILKFWTSTDMGRQWKFVSLICKIMFLVSSMDLDSESELTSLIKKIISLFNSKPDTGSELVSLITQLMRIDTSVDSDSEPTQESELLSLISQLVSAKPEPELTSLTRRIISTFISMNWEPMQFISVCPQVMVELVHGKLTTEVVRPRKAKERECELYAYEIWKSTRQIHFHCILCNGENHEEYDKVPIEVKHPLHPRHSLQLAVRQWSEEETMIECYCCDEYLMDYYYYCSSCDFAMNVSCLEKPPPVLSIDHPKWHQHPLILFPSQASFPCNLCALTHASCPFYICPPCDFVVHQKCLSLPHVIRISRHHHRISFTPSFEKGNWYCGICRKKMDNDYGGYTCLKDGCSYVAHSRCATQKNVWDGLDLEGEPEEVEEEEVEPFVIISDGTIHHFSHPHHLRIDKNTGRDYDENKQCQACITPIYFGNIYSCMQCNFILHEECANFSRKIHNPIHPHKLNLVGGYDGVTKYYKDFCSVCPRMCTNGFFYECGKEECDRFKLHVQCATISEPLVHESHVHPLFLTSKPRERRRCGVCKKKPLSHTETFNCIEGECTFALCFGCATLPHEVRYKHDKHMLTLSYGEETSTMMYWCEACEKEINSEERFYKCDEYCCVTLHIQCLIGKELYLKPGSSFEYDHRHADVLLKTQVMSRPICFQCKSRCPHNTVIQWSELVYCTIHCFLFGRLRWDEEERRRKQAEIDNKDV</sequence>
<evidence type="ECO:0000256" key="2">
    <source>
        <dbReference type="ARBA" id="ARBA00022737"/>
    </source>
</evidence>
<dbReference type="PANTHER" id="PTHR32410">
    <property type="entry name" value="CYSTEINE/HISTIDINE-RICH C1 DOMAIN FAMILY PROTEIN"/>
    <property type="match status" value="1"/>
</dbReference>
<name>A0A178UUH4_ARATH</name>
<dbReference type="SUPFAM" id="SSF57889">
    <property type="entry name" value="Cysteine-rich domain"/>
    <property type="match status" value="4"/>
</dbReference>
<dbReference type="InterPro" id="IPR001965">
    <property type="entry name" value="Znf_PHD"/>
</dbReference>
<dbReference type="InterPro" id="IPR053192">
    <property type="entry name" value="Vacuole_Formation_Reg"/>
</dbReference>
<dbReference type="InterPro" id="IPR054483">
    <property type="entry name" value="DC1-like_CT"/>
</dbReference>
<evidence type="ECO:0000313" key="7">
    <source>
        <dbReference type="Proteomes" id="UP000078284"/>
    </source>
</evidence>
<keyword evidence="2" id="KW-0677">Repeat</keyword>
<dbReference type="PANTHER" id="PTHR32410:SF153">
    <property type="entry name" value="CHP-RICH ZINC FINGER PROTEIN-LIKE-RELATED"/>
    <property type="match status" value="1"/>
</dbReference>
<keyword evidence="1" id="KW-0479">Metal-binding</keyword>
<dbReference type="InterPro" id="IPR004146">
    <property type="entry name" value="DC1"/>
</dbReference>
<reference evidence="7" key="1">
    <citation type="journal article" date="2016" name="Proc. Natl. Acad. Sci. U.S.A.">
        <title>Chromosome-level assembly of Arabidopsis thaliana Ler reveals the extent of translocation and inversion polymorphisms.</title>
        <authorList>
            <person name="Zapata L."/>
            <person name="Ding J."/>
            <person name="Willing E.M."/>
            <person name="Hartwig B."/>
            <person name="Bezdan D."/>
            <person name="Jiao W.B."/>
            <person name="Patel V."/>
            <person name="Velikkakam James G."/>
            <person name="Koornneef M."/>
            <person name="Ossowski S."/>
            <person name="Schneeberger K."/>
        </authorList>
    </citation>
    <scope>NUCLEOTIDE SEQUENCE [LARGE SCALE GENOMIC DNA]</scope>
    <source>
        <strain evidence="7">cv. Landsberg erecta</strain>
    </source>
</reference>
<evidence type="ECO:0000259" key="5">
    <source>
        <dbReference type="SMART" id="SM00249"/>
    </source>
</evidence>
<accession>A0A178UUH4</accession>
<dbReference type="GO" id="GO:0008270">
    <property type="term" value="F:zinc ion binding"/>
    <property type="evidence" value="ECO:0007669"/>
    <property type="project" value="UniProtKB-KW"/>
</dbReference>
<feature type="domain" description="Zinc finger PHD-type" evidence="5">
    <location>
        <begin position="333"/>
        <end position="393"/>
    </location>
</feature>
<dbReference type="AlphaFoldDB" id="A0A178UUH4"/>
<dbReference type="Pfam" id="PF22926">
    <property type="entry name" value="C1-like_CT"/>
    <property type="match status" value="1"/>
</dbReference>
<dbReference type="EMBL" id="LUHQ01000004">
    <property type="protein sequence ID" value="OAO97569.1"/>
    <property type="molecule type" value="Genomic_DNA"/>
</dbReference>
<evidence type="ECO:0000313" key="6">
    <source>
        <dbReference type="EMBL" id="OAO97569.1"/>
    </source>
</evidence>
<gene>
    <name evidence="6" type="ordered locus">AXX17_At4g14810</name>
</gene>
<feature type="domain" description="Zinc finger PHD-type" evidence="5">
    <location>
        <begin position="536"/>
        <end position="598"/>
    </location>
</feature>
<dbReference type="InterPro" id="IPR046349">
    <property type="entry name" value="C1-like_sf"/>
</dbReference>
<comment type="caution">
    <text evidence="6">The sequence shown here is derived from an EMBL/GenBank/DDBJ whole genome shotgun (WGS) entry which is preliminary data.</text>
</comment>
<proteinExistence type="predicted"/>
<protein>
    <recommendedName>
        <fullName evidence="5">Zinc finger PHD-type domain-containing protein</fullName>
    </recommendedName>
</protein>
<keyword evidence="4" id="KW-0862">Zinc</keyword>
<dbReference type="Proteomes" id="UP000078284">
    <property type="component" value="Chromosome 4"/>
</dbReference>
<evidence type="ECO:0000256" key="4">
    <source>
        <dbReference type="ARBA" id="ARBA00022833"/>
    </source>
</evidence>
<dbReference type="ExpressionAtlas" id="A0A178UUH4">
    <property type="expression patterns" value="baseline and differential"/>
</dbReference>